<evidence type="ECO:0000313" key="2">
    <source>
        <dbReference type="EMBL" id="UJG44008.1"/>
    </source>
</evidence>
<dbReference type="EMBL" id="CP084167">
    <property type="protein sequence ID" value="UJG44008.1"/>
    <property type="molecule type" value="Genomic_DNA"/>
</dbReference>
<name>A0A9Y1FPW9_9ARCH</name>
<dbReference type="Pfam" id="PF01145">
    <property type="entry name" value="Band_7"/>
    <property type="match status" value="1"/>
</dbReference>
<feature type="domain" description="Band 7" evidence="1">
    <location>
        <begin position="52"/>
        <end position="213"/>
    </location>
</feature>
<organism evidence="2">
    <name type="scientific">Candidatus Heimdallarchaeum endolithica</name>
    <dbReference type="NCBI Taxonomy" id="2876572"/>
    <lineage>
        <taxon>Archaea</taxon>
        <taxon>Promethearchaeati</taxon>
        <taxon>Candidatus Heimdallarchaeota</taxon>
        <taxon>Candidatus Heimdallarchaeia (ex Rinke et al. 2021) (nom. nud.)</taxon>
        <taxon>Candidatus Heimdallarchaeales</taxon>
        <taxon>Candidatus Heimdallarchaeaceae</taxon>
        <taxon>Candidatus Heimdallarchaeum</taxon>
    </lineage>
</organism>
<dbReference type="AlphaFoldDB" id="A0A9Y1FPW9"/>
<dbReference type="SUPFAM" id="SSF117892">
    <property type="entry name" value="Band 7/SPFH domain"/>
    <property type="match status" value="1"/>
</dbReference>
<dbReference type="InterPro" id="IPR036013">
    <property type="entry name" value="Band_7/SPFH_dom_sf"/>
</dbReference>
<sequence>MSYIVKLGINEKQENNVAQSELSEELVAWVFPHALEKWEKINLKKRKQILVKLNEKALIYNKENFIQELSSGLYRVNRKEGLEDHKIVFLEKNLITLKWGIPQMQGVLTSDNIKVGASGTVSLTLSGTEVFVLNVLKSKTSFSRKELRPIINNIVKSALREVFPQYSIEELQKLSKDELLMFFEPIIVEELQKLGFSSQDISLGALGIPPEYRIL</sequence>
<dbReference type="InterPro" id="IPR001107">
    <property type="entry name" value="Band_7"/>
</dbReference>
<reference evidence="2" key="1">
    <citation type="journal article" date="2022" name="Nat. Microbiol.">
        <title>Unique mobile elements and scalable gene flow at the prokaryote-eukaryote boundary revealed by circularized Asgard archaea genomes.</title>
        <authorList>
            <person name="Wu F."/>
            <person name="Speth D.R."/>
            <person name="Philosof A."/>
            <person name="Cremiere A."/>
            <person name="Narayanan A."/>
            <person name="Barco R.A."/>
            <person name="Connon S.A."/>
            <person name="Amend J.P."/>
            <person name="Antoshechkin I.A."/>
            <person name="Orphan V.J."/>
        </authorList>
    </citation>
    <scope>NUCLEOTIDE SEQUENCE</scope>
    <source>
        <strain evidence="2">PR6</strain>
    </source>
</reference>
<gene>
    <name evidence="2" type="ORF">K9W46_02215</name>
</gene>
<protein>
    <submittedName>
        <fullName evidence="2">SPFH domain-containing protein</fullName>
    </submittedName>
</protein>
<accession>A0A9Y1FPW9</accession>
<proteinExistence type="predicted"/>
<evidence type="ECO:0000259" key="1">
    <source>
        <dbReference type="Pfam" id="PF01145"/>
    </source>
</evidence>
<dbReference type="Proteomes" id="UP001200513">
    <property type="component" value="Chromosome"/>
</dbReference>
<dbReference type="Gene3D" id="3.30.479.30">
    <property type="entry name" value="Band 7 domain"/>
    <property type="match status" value="1"/>
</dbReference>